<evidence type="ECO:0000256" key="1">
    <source>
        <dbReference type="ARBA" id="ARBA00022793"/>
    </source>
</evidence>
<evidence type="ECO:0000313" key="5">
    <source>
        <dbReference type="EMBL" id="MDQ0222392.1"/>
    </source>
</evidence>
<dbReference type="RefSeq" id="WP_307121592.1">
    <property type="nucleotide sequence ID" value="NZ_JAUSTM010000007.1"/>
</dbReference>
<evidence type="ECO:0000256" key="3">
    <source>
        <dbReference type="ARBA" id="ARBA00023239"/>
    </source>
</evidence>
<keyword evidence="3 5" id="KW-0456">Lyase</keyword>
<proteinExistence type="predicted"/>
<sequence length="294" mass="33718">MTQIYHKEKRQLIDLPDYQSQLVDKLYKTKWGRFLQPIVTWPPFSELLLVKEKLPSSRRKIQTFCDTYQINLAEFETRDYPHFAAFFTRTPLLKARPRCSEEQVMAVADAKLRVQSISAGETIVVKGQIYPLAELLQDQTLASLFEGGWLCLYRLGVEDVHRYLYAETGPVLASKRIPGKLHSIRDMVHQELPVFKENRRAFEVYQTSVGQVLQMEVGALLVGAIHNPGHLEASRGQEKGYFSLGGSSILVLYQKNKVSFDQEILEYSKRGIEVQVKMGQAIGRKKENTTCYQD</sequence>
<keyword evidence="4" id="KW-0670">Pyruvate</keyword>
<name>A0ABT9YR69_9STRE</name>
<keyword evidence="2" id="KW-0865">Zymogen</keyword>
<dbReference type="GO" id="GO:0004609">
    <property type="term" value="F:phosphatidylserine decarboxylase activity"/>
    <property type="evidence" value="ECO:0007669"/>
    <property type="project" value="UniProtKB-EC"/>
</dbReference>
<dbReference type="EC" id="4.1.1.65" evidence="5"/>
<evidence type="ECO:0000256" key="2">
    <source>
        <dbReference type="ARBA" id="ARBA00023145"/>
    </source>
</evidence>
<evidence type="ECO:0000256" key="4">
    <source>
        <dbReference type="ARBA" id="ARBA00023317"/>
    </source>
</evidence>
<dbReference type="Pfam" id="PF02666">
    <property type="entry name" value="PS_Dcarbxylase"/>
    <property type="match status" value="1"/>
</dbReference>
<accession>A0ABT9YR69</accession>
<gene>
    <name evidence="5" type="ORF">J2S23_000944</name>
</gene>
<protein>
    <submittedName>
        <fullName evidence="5">Phosphatidylserine decarboxylase</fullName>
        <ecNumber evidence="5">4.1.1.65</ecNumber>
    </submittedName>
</protein>
<comment type="caution">
    <text evidence="5">The sequence shown here is derived from an EMBL/GenBank/DDBJ whole genome shotgun (WGS) entry which is preliminary data.</text>
</comment>
<organism evidence="5 6">
    <name type="scientific">Streptococcus moroccensis</name>
    <dbReference type="NCBI Taxonomy" id="1451356"/>
    <lineage>
        <taxon>Bacteria</taxon>
        <taxon>Bacillati</taxon>
        <taxon>Bacillota</taxon>
        <taxon>Bacilli</taxon>
        <taxon>Lactobacillales</taxon>
        <taxon>Streptococcaceae</taxon>
        <taxon>Streptococcus</taxon>
    </lineage>
</organism>
<dbReference type="EMBL" id="JAUSTM010000007">
    <property type="protein sequence ID" value="MDQ0222392.1"/>
    <property type="molecule type" value="Genomic_DNA"/>
</dbReference>
<dbReference type="Proteomes" id="UP001223079">
    <property type="component" value="Unassembled WGS sequence"/>
</dbReference>
<keyword evidence="6" id="KW-1185">Reference proteome</keyword>
<dbReference type="PANTHER" id="PTHR10067">
    <property type="entry name" value="PHOSPHATIDYLSERINE DECARBOXYLASE"/>
    <property type="match status" value="1"/>
</dbReference>
<keyword evidence="1" id="KW-0210">Decarboxylase</keyword>
<dbReference type="PANTHER" id="PTHR10067:SF17">
    <property type="entry name" value="PHOSPHATIDYLSERINE DECARBOXYLASE PROENZYME 2"/>
    <property type="match status" value="1"/>
</dbReference>
<reference evidence="5 6" key="1">
    <citation type="submission" date="2023-07" db="EMBL/GenBank/DDBJ databases">
        <title>Genomic Encyclopedia of Type Strains, Phase IV (KMG-IV): sequencing the most valuable type-strain genomes for metagenomic binning, comparative biology and taxonomic classification.</title>
        <authorList>
            <person name="Goeker M."/>
        </authorList>
    </citation>
    <scope>NUCLEOTIDE SEQUENCE [LARGE SCALE GENOMIC DNA]</scope>
    <source>
        <strain evidence="5 6">DSM 105143</strain>
    </source>
</reference>
<evidence type="ECO:0000313" key="6">
    <source>
        <dbReference type="Proteomes" id="UP001223079"/>
    </source>
</evidence>
<dbReference type="InterPro" id="IPR003817">
    <property type="entry name" value="PS_Dcarbxylase"/>
</dbReference>